<evidence type="ECO:0000256" key="1">
    <source>
        <dbReference type="SAM" id="SignalP"/>
    </source>
</evidence>
<dbReference type="EMBL" id="JATAAI010000001">
    <property type="protein sequence ID" value="KAK1748064.1"/>
    <property type="molecule type" value="Genomic_DNA"/>
</dbReference>
<proteinExistence type="predicted"/>
<accession>A0AAD9DJ51</accession>
<reference evidence="2" key="1">
    <citation type="submission" date="2023-06" db="EMBL/GenBank/DDBJ databases">
        <title>Survivors Of The Sea: Transcriptome response of Skeletonema marinoi to long-term dormancy.</title>
        <authorList>
            <person name="Pinder M.I.M."/>
            <person name="Kourtchenko O."/>
            <person name="Robertson E.K."/>
            <person name="Larsson T."/>
            <person name="Maumus F."/>
            <person name="Osuna-Cruz C.M."/>
            <person name="Vancaester E."/>
            <person name="Stenow R."/>
            <person name="Vandepoele K."/>
            <person name="Ploug H."/>
            <person name="Bruchert V."/>
            <person name="Godhe A."/>
            <person name="Topel M."/>
        </authorList>
    </citation>
    <scope>NUCLEOTIDE SEQUENCE</scope>
    <source>
        <strain evidence="2">R05AC</strain>
    </source>
</reference>
<dbReference type="AlphaFoldDB" id="A0AAD9DJ51"/>
<name>A0AAD9DJ51_9STRA</name>
<gene>
    <name evidence="2" type="ORF">QTG54_000003</name>
</gene>
<dbReference type="Proteomes" id="UP001224775">
    <property type="component" value="Unassembled WGS sequence"/>
</dbReference>
<evidence type="ECO:0000313" key="2">
    <source>
        <dbReference type="EMBL" id="KAK1748064.1"/>
    </source>
</evidence>
<feature type="chain" id="PRO_5042248991" evidence="1">
    <location>
        <begin position="17"/>
        <end position="191"/>
    </location>
</feature>
<keyword evidence="3" id="KW-1185">Reference proteome</keyword>
<comment type="caution">
    <text evidence="2">The sequence shown here is derived from an EMBL/GenBank/DDBJ whole genome shotgun (WGS) entry which is preliminary data.</text>
</comment>
<sequence>MKLQIVFLSLLVTAHARYEPKGLRGGDDRDLELDTVQIDHIIPEGGSATIHCGSGSQCCVASSFKVVDDTGPSEWGSGCNDGFSSITDGTAGVCQMEVCTISCDSPSCKVDFEAGSAGRGGFVAAALTTYSLSNTNVPTHFTGGSGGGHGGMGGWWWSSRTLMLCYFTTFGRNPGGGGGGDDDNGFYMEEE</sequence>
<organism evidence="2 3">
    <name type="scientific">Skeletonema marinoi</name>
    <dbReference type="NCBI Taxonomy" id="267567"/>
    <lineage>
        <taxon>Eukaryota</taxon>
        <taxon>Sar</taxon>
        <taxon>Stramenopiles</taxon>
        <taxon>Ochrophyta</taxon>
        <taxon>Bacillariophyta</taxon>
        <taxon>Coscinodiscophyceae</taxon>
        <taxon>Thalassiosirophycidae</taxon>
        <taxon>Thalassiosirales</taxon>
        <taxon>Skeletonemataceae</taxon>
        <taxon>Skeletonema</taxon>
        <taxon>Skeletonema marinoi-dohrnii complex</taxon>
    </lineage>
</organism>
<keyword evidence="1" id="KW-0732">Signal</keyword>
<protein>
    <submittedName>
        <fullName evidence="2">Uncharacterized protein</fullName>
    </submittedName>
</protein>
<feature type="signal peptide" evidence="1">
    <location>
        <begin position="1"/>
        <end position="16"/>
    </location>
</feature>
<evidence type="ECO:0000313" key="3">
    <source>
        <dbReference type="Proteomes" id="UP001224775"/>
    </source>
</evidence>